<reference evidence="2 3" key="1">
    <citation type="journal article" date="2014" name="PLoS Genet.">
        <title>Analysis of the Phlebiopsis gigantea genome, transcriptome and secretome provides insight into its pioneer colonization strategies of wood.</title>
        <authorList>
            <person name="Hori C."/>
            <person name="Ishida T."/>
            <person name="Igarashi K."/>
            <person name="Samejima M."/>
            <person name="Suzuki H."/>
            <person name="Master E."/>
            <person name="Ferreira P."/>
            <person name="Ruiz-Duenas F.J."/>
            <person name="Held B."/>
            <person name="Canessa P."/>
            <person name="Larrondo L.F."/>
            <person name="Schmoll M."/>
            <person name="Druzhinina I.S."/>
            <person name="Kubicek C.P."/>
            <person name="Gaskell J.A."/>
            <person name="Kersten P."/>
            <person name="St John F."/>
            <person name="Glasner J."/>
            <person name="Sabat G."/>
            <person name="Splinter BonDurant S."/>
            <person name="Syed K."/>
            <person name="Yadav J."/>
            <person name="Mgbeahuruike A.C."/>
            <person name="Kovalchuk A."/>
            <person name="Asiegbu F.O."/>
            <person name="Lackner G."/>
            <person name="Hoffmeister D."/>
            <person name="Rencoret J."/>
            <person name="Gutierrez A."/>
            <person name="Sun H."/>
            <person name="Lindquist E."/>
            <person name="Barry K."/>
            <person name="Riley R."/>
            <person name="Grigoriev I.V."/>
            <person name="Henrissat B."/>
            <person name="Kues U."/>
            <person name="Berka R.M."/>
            <person name="Martinez A.T."/>
            <person name="Covert S.F."/>
            <person name="Blanchette R.A."/>
            <person name="Cullen D."/>
        </authorList>
    </citation>
    <scope>NUCLEOTIDE SEQUENCE [LARGE SCALE GENOMIC DNA]</scope>
    <source>
        <strain evidence="2 3">11061_1 CR5-6</strain>
    </source>
</reference>
<gene>
    <name evidence="2" type="ORF">PHLGIDRAFT_122800</name>
</gene>
<dbReference type="EMBL" id="KN840708">
    <property type="protein sequence ID" value="KIP02059.1"/>
    <property type="molecule type" value="Genomic_DNA"/>
</dbReference>
<evidence type="ECO:0000256" key="1">
    <source>
        <dbReference type="SAM" id="MobiDB-lite"/>
    </source>
</evidence>
<feature type="compositionally biased region" description="Polar residues" evidence="1">
    <location>
        <begin position="122"/>
        <end position="139"/>
    </location>
</feature>
<dbReference type="AlphaFoldDB" id="A0A0C3NC32"/>
<feature type="region of interest" description="Disordered" evidence="1">
    <location>
        <begin position="158"/>
        <end position="207"/>
    </location>
</feature>
<proteinExistence type="predicted"/>
<keyword evidence="3" id="KW-1185">Reference proteome</keyword>
<feature type="region of interest" description="Disordered" evidence="1">
    <location>
        <begin position="117"/>
        <end position="142"/>
    </location>
</feature>
<dbReference type="Proteomes" id="UP000053257">
    <property type="component" value="Unassembled WGS sequence"/>
</dbReference>
<sequence length="207" mass="22529">MESNGESSRKTRSQQPEYAAYKSSHFGPSSGLVKCSICGQPIRRKGLGMHQKKCTREEEDKIRNLEYLRSRALAEASQSYSSNSVSTGYPGEQVNMQHESALGPGEDLGNIVPVHSDKHSDPNSFNHASSPVDPTSLDNGTEIDEEEGDVAQIITNGALPSHAEAPLAGIQGLEHPNPGPHDSVDDVLEDWRPKWNPQVDPTQEFGT</sequence>
<feature type="region of interest" description="Disordered" evidence="1">
    <location>
        <begin position="1"/>
        <end position="29"/>
    </location>
</feature>
<evidence type="ECO:0000313" key="3">
    <source>
        <dbReference type="Proteomes" id="UP000053257"/>
    </source>
</evidence>
<organism evidence="2 3">
    <name type="scientific">Phlebiopsis gigantea (strain 11061_1 CR5-6)</name>
    <name type="common">White-rot fungus</name>
    <name type="synonym">Peniophora gigantea</name>
    <dbReference type="NCBI Taxonomy" id="745531"/>
    <lineage>
        <taxon>Eukaryota</taxon>
        <taxon>Fungi</taxon>
        <taxon>Dikarya</taxon>
        <taxon>Basidiomycota</taxon>
        <taxon>Agaricomycotina</taxon>
        <taxon>Agaricomycetes</taxon>
        <taxon>Polyporales</taxon>
        <taxon>Phanerochaetaceae</taxon>
        <taxon>Phlebiopsis</taxon>
    </lineage>
</organism>
<accession>A0A0C3NC32</accession>
<evidence type="ECO:0000313" key="2">
    <source>
        <dbReference type="EMBL" id="KIP02059.1"/>
    </source>
</evidence>
<name>A0A0C3NC32_PHLG1</name>
<dbReference type="HOGENOM" id="CLU_1326815_0_0_1"/>
<protein>
    <submittedName>
        <fullName evidence="2">Uncharacterized protein</fullName>
    </submittedName>
</protein>